<dbReference type="InterPro" id="IPR036515">
    <property type="entry name" value="Transposase_17_sf"/>
</dbReference>
<dbReference type="SMART" id="SM01321">
    <property type="entry name" value="Y1_Tnp"/>
    <property type="match status" value="1"/>
</dbReference>
<evidence type="ECO:0000313" key="3">
    <source>
        <dbReference type="Proteomes" id="UP000596176"/>
    </source>
</evidence>
<protein>
    <submittedName>
        <fullName evidence="2">Transposase</fullName>
    </submittedName>
</protein>
<name>A0A7U0N4T0_SERPR</name>
<dbReference type="InterPro" id="IPR002686">
    <property type="entry name" value="Transposase_17"/>
</dbReference>
<dbReference type="GO" id="GO:0006313">
    <property type="term" value="P:DNA transposition"/>
    <property type="evidence" value="ECO:0007669"/>
    <property type="project" value="InterPro"/>
</dbReference>
<dbReference type="InterPro" id="IPR052715">
    <property type="entry name" value="RAYT_transposase"/>
</dbReference>
<dbReference type="GO" id="GO:0004803">
    <property type="term" value="F:transposase activity"/>
    <property type="evidence" value="ECO:0007669"/>
    <property type="project" value="InterPro"/>
</dbReference>
<dbReference type="EMBL" id="CP068391">
    <property type="protein sequence ID" value="QQX52497.1"/>
    <property type="molecule type" value="Genomic_DNA"/>
</dbReference>
<organism evidence="2 3">
    <name type="scientific">Serratia proteamaculans</name>
    <dbReference type="NCBI Taxonomy" id="28151"/>
    <lineage>
        <taxon>Bacteria</taxon>
        <taxon>Pseudomonadati</taxon>
        <taxon>Pseudomonadota</taxon>
        <taxon>Gammaproteobacteria</taxon>
        <taxon>Enterobacterales</taxon>
        <taxon>Yersiniaceae</taxon>
        <taxon>Serratia</taxon>
    </lineage>
</organism>
<accession>A0A7U0N4T0</accession>
<dbReference type="Gene3D" id="3.30.70.1290">
    <property type="entry name" value="Transposase IS200-like"/>
    <property type="match status" value="1"/>
</dbReference>
<dbReference type="RefSeq" id="WP_207978473.1">
    <property type="nucleotide sequence ID" value="NZ_CBCPIT010000015.1"/>
</dbReference>
<evidence type="ECO:0000313" key="2">
    <source>
        <dbReference type="EMBL" id="QQX52497.1"/>
    </source>
</evidence>
<dbReference type="PANTHER" id="PTHR36966">
    <property type="entry name" value="REP-ASSOCIATED TYROSINE TRANSPOSASE"/>
    <property type="match status" value="1"/>
</dbReference>
<sequence length="150" mass="17732">MTHFQSRKTLRLRHYNYASIGIYFVTICTHQRQCLFGKIDDSIMLLNAHGIIAKQCWLEISQHFTHVQLDHFVLMPNHIHALLHIREGKGVAIPIIIRSYKAAVTRQLQHPTWQRGYWERVIRNERELALTREYIANNPAQWGTDKAEDY</sequence>
<dbReference type="GO" id="GO:0043565">
    <property type="term" value="F:sequence-specific DNA binding"/>
    <property type="evidence" value="ECO:0007669"/>
    <property type="project" value="TreeGrafter"/>
</dbReference>
<evidence type="ECO:0000259" key="1">
    <source>
        <dbReference type="SMART" id="SM01321"/>
    </source>
</evidence>
<dbReference type="SUPFAM" id="SSF143422">
    <property type="entry name" value="Transposase IS200-like"/>
    <property type="match status" value="1"/>
</dbReference>
<proteinExistence type="predicted"/>
<gene>
    <name evidence="2" type="ORF">JKX24_20315</name>
</gene>
<dbReference type="Proteomes" id="UP000596176">
    <property type="component" value="Chromosome"/>
</dbReference>
<feature type="domain" description="Transposase IS200-like" evidence="1">
    <location>
        <begin position="18"/>
        <end position="138"/>
    </location>
</feature>
<dbReference type="AlphaFoldDB" id="A0A7U0N4T0"/>
<reference evidence="2 3" key="1">
    <citation type="submission" date="2021-01" db="EMBL/GenBank/DDBJ databases">
        <title>Chromosome sequence of Serratia proteamaculans strain 94 rif-r, isolated from spoiled beef.</title>
        <authorList>
            <person name="Zaytseva Y.V."/>
            <person name="Iablokov S.N."/>
            <person name="Klyukina A."/>
        </authorList>
    </citation>
    <scope>NUCLEOTIDE SEQUENCE [LARGE SCALE GENOMIC DNA]</scope>
    <source>
        <strain evidence="2 3">94 rif-r</strain>
    </source>
</reference>
<dbReference type="PANTHER" id="PTHR36966:SF1">
    <property type="entry name" value="REP-ASSOCIATED TYROSINE TRANSPOSASE"/>
    <property type="match status" value="1"/>
</dbReference>